<evidence type="ECO:0000313" key="3">
    <source>
        <dbReference type="EMBL" id="KXU36736.1"/>
    </source>
</evidence>
<dbReference type="AlphaFoldDB" id="A0A139SQ97"/>
<accession>A0A139SQ97</accession>
<dbReference type="Pfam" id="PF12870">
    <property type="entry name" value="DUF4878"/>
    <property type="match status" value="1"/>
</dbReference>
<dbReference type="Proteomes" id="UP000071392">
    <property type="component" value="Unassembled WGS sequence"/>
</dbReference>
<dbReference type="Gene3D" id="3.10.450.50">
    <property type="match status" value="1"/>
</dbReference>
<name>A0A139SQ97_9BACT</name>
<feature type="compositionally biased region" description="Basic and acidic residues" evidence="1">
    <location>
        <begin position="196"/>
        <end position="207"/>
    </location>
</feature>
<sequence>MLEPTQSNIVRTEPRQADGIQTPMRSSRKLTSHNLYSITRADAVSLATLSLYLTGVFMSATRLIRLFWLSLTVLALTACGASDKPEDVAQAYYKAAAAANVDAVLKLMYFKETPADQMAQAKGKVNTMINEIAGRARANDGLKKIEVLETSFEKENEAKVKVKVTFGNGKEHTESVELLRNDKKWQVRIWVRMRPEQAEWPSRRGESPEAATPAV</sequence>
<comment type="caution">
    <text evidence="3">The sequence shown here is derived from an EMBL/GenBank/DDBJ whole genome shotgun (WGS) entry which is preliminary data.</text>
</comment>
<evidence type="ECO:0000313" key="4">
    <source>
        <dbReference type="Proteomes" id="UP000071392"/>
    </source>
</evidence>
<feature type="domain" description="DUF4878" evidence="2">
    <location>
        <begin position="78"/>
        <end position="187"/>
    </location>
</feature>
<keyword evidence="4" id="KW-1185">Reference proteome</keyword>
<dbReference type="InterPro" id="IPR024267">
    <property type="entry name" value="DUF4878"/>
</dbReference>
<dbReference type="STRING" id="1548208.AXK12_03000"/>
<protein>
    <recommendedName>
        <fullName evidence="2">DUF4878 domain-containing protein</fullName>
    </recommendedName>
</protein>
<reference evidence="3 4" key="1">
    <citation type="submission" date="2016-02" db="EMBL/GenBank/DDBJ databases">
        <authorList>
            <person name="Wen L."/>
            <person name="He K."/>
            <person name="Yang H."/>
        </authorList>
    </citation>
    <scope>NUCLEOTIDE SEQUENCE [LARGE SCALE GENOMIC DNA]</scope>
    <source>
        <strain evidence="3 4">CV41</strain>
    </source>
</reference>
<feature type="region of interest" description="Disordered" evidence="1">
    <location>
        <begin position="196"/>
        <end position="215"/>
    </location>
</feature>
<dbReference type="RefSeq" id="WP_068711171.1">
    <property type="nucleotide sequence ID" value="NZ_LSZP01000020.1"/>
</dbReference>
<dbReference type="EMBL" id="LSZP01000020">
    <property type="protein sequence ID" value="KXU36736.1"/>
    <property type="molecule type" value="Genomic_DNA"/>
</dbReference>
<gene>
    <name evidence="3" type="ORF">AXK12_03000</name>
</gene>
<organism evidence="3 4">
    <name type="scientific">Cephaloticoccus capnophilus</name>
    <dbReference type="NCBI Taxonomy" id="1548208"/>
    <lineage>
        <taxon>Bacteria</taxon>
        <taxon>Pseudomonadati</taxon>
        <taxon>Verrucomicrobiota</taxon>
        <taxon>Opitutia</taxon>
        <taxon>Opitutales</taxon>
        <taxon>Opitutaceae</taxon>
        <taxon>Cephaloticoccus</taxon>
    </lineage>
</organism>
<evidence type="ECO:0000259" key="2">
    <source>
        <dbReference type="Pfam" id="PF12870"/>
    </source>
</evidence>
<proteinExistence type="predicted"/>
<evidence type="ECO:0000256" key="1">
    <source>
        <dbReference type="SAM" id="MobiDB-lite"/>
    </source>
</evidence>